<accession>A0AAX4HS19</accession>
<evidence type="ECO:0000256" key="1">
    <source>
        <dbReference type="SAM" id="SignalP"/>
    </source>
</evidence>
<evidence type="ECO:0000313" key="2">
    <source>
        <dbReference type="EMBL" id="WPU66022.1"/>
    </source>
</evidence>
<proteinExistence type="predicted"/>
<dbReference type="Proteomes" id="UP001324634">
    <property type="component" value="Chromosome"/>
</dbReference>
<dbReference type="RefSeq" id="WP_321397680.1">
    <property type="nucleotide sequence ID" value="NZ_CP139487.1"/>
</dbReference>
<evidence type="ECO:0008006" key="4">
    <source>
        <dbReference type="Google" id="ProtNLM"/>
    </source>
</evidence>
<feature type="chain" id="PRO_5043332269" description="DUF4468 domain-containing protein" evidence="1">
    <location>
        <begin position="21"/>
        <end position="246"/>
    </location>
</feature>
<keyword evidence="3" id="KW-1185">Reference proteome</keyword>
<feature type="signal peptide" evidence="1">
    <location>
        <begin position="1"/>
        <end position="20"/>
    </location>
</feature>
<organism evidence="2 3">
    <name type="scientific">Peredibacter starrii</name>
    <dbReference type="NCBI Taxonomy" id="28202"/>
    <lineage>
        <taxon>Bacteria</taxon>
        <taxon>Pseudomonadati</taxon>
        <taxon>Bdellovibrionota</taxon>
        <taxon>Bacteriovoracia</taxon>
        <taxon>Bacteriovoracales</taxon>
        <taxon>Bacteriovoracaceae</taxon>
        <taxon>Peredibacter</taxon>
    </lineage>
</organism>
<evidence type="ECO:0000313" key="3">
    <source>
        <dbReference type="Proteomes" id="UP001324634"/>
    </source>
</evidence>
<dbReference type="EMBL" id="CP139487">
    <property type="protein sequence ID" value="WPU66022.1"/>
    <property type="molecule type" value="Genomic_DNA"/>
</dbReference>
<keyword evidence="1" id="KW-0732">Signal</keyword>
<sequence>MRYFKIATAMTLALTFNAHAEMNFDKSDNLNGVILASGKAEKIRSYSGKISKDFPYSLEMVKNGITNFSEKCNNDYKSKREYTSTEAECKYFNEHLVETFVVKNLKPVEAYKGVEHYLVGRQVYNRGTYTYYELVQIKNGVNDKNQKTMTISLEMLNDSEVKAFTEPKFGKDSAFDKSGSSYTLTEVGPGQTHMDYEYHAETDHWILNKEVSVPQVFASISKSINDLMRTVEAESSSQKRELASHQ</sequence>
<reference evidence="2 3" key="1">
    <citation type="submission" date="2023-11" db="EMBL/GenBank/DDBJ databases">
        <title>Peredibacter starrii A3.12.</title>
        <authorList>
            <person name="Mitchell R.J."/>
        </authorList>
    </citation>
    <scope>NUCLEOTIDE SEQUENCE [LARGE SCALE GENOMIC DNA]</scope>
    <source>
        <strain evidence="2 3">A3.12</strain>
    </source>
</reference>
<name>A0AAX4HS19_9BACT</name>
<dbReference type="AlphaFoldDB" id="A0AAX4HS19"/>
<gene>
    <name evidence="2" type="ORF">SOO65_04620</name>
</gene>
<dbReference type="KEGG" id="psti:SOO65_04620"/>
<protein>
    <recommendedName>
        <fullName evidence="4">DUF4468 domain-containing protein</fullName>
    </recommendedName>
</protein>